<gene>
    <name evidence="2" type="ORF">SCLCIDRAFT_28091</name>
</gene>
<dbReference type="AlphaFoldDB" id="A0A0C2Z931"/>
<accession>A0A0C2Z931</accession>
<feature type="region of interest" description="Disordered" evidence="1">
    <location>
        <begin position="156"/>
        <end position="299"/>
    </location>
</feature>
<feature type="compositionally biased region" description="Polar residues" evidence="1">
    <location>
        <begin position="208"/>
        <end position="224"/>
    </location>
</feature>
<evidence type="ECO:0000256" key="1">
    <source>
        <dbReference type="SAM" id="MobiDB-lite"/>
    </source>
</evidence>
<evidence type="ECO:0000313" key="2">
    <source>
        <dbReference type="EMBL" id="KIM58433.1"/>
    </source>
</evidence>
<keyword evidence="3" id="KW-1185">Reference proteome</keyword>
<proteinExistence type="predicted"/>
<feature type="compositionally biased region" description="Polar residues" evidence="1">
    <location>
        <begin position="51"/>
        <end position="61"/>
    </location>
</feature>
<dbReference type="EMBL" id="KN822086">
    <property type="protein sequence ID" value="KIM58433.1"/>
    <property type="molecule type" value="Genomic_DNA"/>
</dbReference>
<dbReference type="HOGENOM" id="CLU_931147_0_0_1"/>
<feature type="region of interest" description="Disordered" evidence="1">
    <location>
        <begin position="51"/>
        <end position="76"/>
    </location>
</feature>
<dbReference type="InParanoid" id="A0A0C2Z931"/>
<feature type="compositionally biased region" description="Acidic residues" evidence="1">
    <location>
        <begin position="240"/>
        <end position="252"/>
    </location>
</feature>
<organism evidence="2 3">
    <name type="scientific">Scleroderma citrinum Foug A</name>
    <dbReference type="NCBI Taxonomy" id="1036808"/>
    <lineage>
        <taxon>Eukaryota</taxon>
        <taxon>Fungi</taxon>
        <taxon>Dikarya</taxon>
        <taxon>Basidiomycota</taxon>
        <taxon>Agaricomycotina</taxon>
        <taxon>Agaricomycetes</taxon>
        <taxon>Agaricomycetidae</taxon>
        <taxon>Boletales</taxon>
        <taxon>Sclerodermatineae</taxon>
        <taxon>Sclerodermataceae</taxon>
        <taxon>Scleroderma</taxon>
    </lineage>
</organism>
<name>A0A0C2Z931_9AGAM</name>
<protein>
    <submittedName>
        <fullName evidence="2">Uncharacterized protein</fullName>
    </submittedName>
</protein>
<sequence length="299" mass="32603">MVNTQPRNKDAHPGMPDLPNPQKTKDKEMTLQNQQQLAIQRVAAVEHELMENQQHANNNACQPPGPSRSGKQRAPQAHTYIKVVEAVGLSAQPKQLAARNIAADSAGQTAEAVRTSTQFKQLAMRNLTADSAGQTAEAIRKSNQLKQLAMRNLTADSARPAIGSRDGALSTDESEYERPPNRGGKGRVESSVRAAILQEKEVLKKNNQHTSQQGTSAKPSSNSRPARHKINKCEDKDMQVDDEGMGDDEEREATEGTEMNERCNEASKAVESSTKRKTHERGNNPSPASGKCGQKDNPL</sequence>
<feature type="region of interest" description="Disordered" evidence="1">
    <location>
        <begin position="1"/>
        <end position="34"/>
    </location>
</feature>
<dbReference type="Proteomes" id="UP000053989">
    <property type="component" value="Unassembled WGS sequence"/>
</dbReference>
<evidence type="ECO:0000313" key="3">
    <source>
        <dbReference type="Proteomes" id="UP000053989"/>
    </source>
</evidence>
<reference evidence="3" key="2">
    <citation type="submission" date="2015-01" db="EMBL/GenBank/DDBJ databases">
        <title>Evolutionary Origins and Diversification of the Mycorrhizal Mutualists.</title>
        <authorList>
            <consortium name="DOE Joint Genome Institute"/>
            <consortium name="Mycorrhizal Genomics Consortium"/>
            <person name="Kohler A."/>
            <person name="Kuo A."/>
            <person name="Nagy L.G."/>
            <person name="Floudas D."/>
            <person name="Copeland A."/>
            <person name="Barry K.W."/>
            <person name="Cichocki N."/>
            <person name="Veneault-Fourrey C."/>
            <person name="LaButti K."/>
            <person name="Lindquist E.A."/>
            <person name="Lipzen A."/>
            <person name="Lundell T."/>
            <person name="Morin E."/>
            <person name="Murat C."/>
            <person name="Riley R."/>
            <person name="Ohm R."/>
            <person name="Sun H."/>
            <person name="Tunlid A."/>
            <person name="Henrissat B."/>
            <person name="Grigoriev I.V."/>
            <person name="Hibbett D.S."/>
            <person name="Martin F."/>
        </authorList>
    </citation>
    <scope>NUCLEOTIDE SEQUENCE [LARGE SCALE GENOMIC DNA]</scope>
    <source>
        <strain evidence="3">Foug A</strain>
    </source>
</reference>
<feature type="compositionally biased region" description="Basic and acidic residues" evidence="1">
    <location>
        <begin position="176"/>
        <end position="190"/>
    </location>
</feature>
<reference evidence="2 3" key="1">
    <citation type="submission" date="2014-04" db="EMBL/GenBank/DDBJ databases">
        <authorList>
            <consortium name="DOE Joint Genome Institute"/>
            <person name="Kuo A."/>
            <person name="Kohler A."/>
            <person name="Nagy L.G."/>
            <person name="Floudas D."/>
            <person name="Copeland A."/>
            <person name="Barry K.W."/>
            <person name="Cichocki N."/>
            <person name="Veneault-Fourrey C."/>
            <person name="LaButti K."/>
            <person name="Lindquist E.A."/>
            <person name="Lipzen A."/>
            <person name="Lundell T."/>
            <person name="Morin E."/>
            <person name="Murat C."/>
            <person name="Sun H."/>
            <person name="Tunlid A."/>
            <person name="Henrissat B."/>
            <person name="Grigoriev I.V."/>
            <person name="Hibbett D.S."/>
            <person name="Martin F."/>
            <person name="Nordberg H.P."/>
            <person name="Cantor M.N."/>
            <person name="Hua S.X."/>
        </authorList>
    </citation>
    <scope>NUCLEOTIDE SEQUENCE [LARGE SCALE GENOMIC DNA]</scope>
    <source>
        <strain evidence="2 3">Foug A</strain>
    </source>
</reference>